<evidence type="ECO:0000256" key="4">
    <source>
        <dbReference type="RuleBase" id="RU364035"/>
    </source>
</evidence>
<evidence type="ECO:0000256" key="2">
    <source>
        <dbReference type="ARBA" id="ARBA00010186"/>
    </source>
</evidence>
<dbReference type="GO" id="GO:0017056">
    <property type="term" value="F:structural constituent of nuclear pore"/>
    <property type="evidence" value="ECO:0007669"/>
    <property type="project" value="InterPro"/>
</dbReference>
<dbReference type="STRING" id="425265.A8Q0I3"/>
<protein>
    <recommendedName>
        <fullName evidence="4">Nuclear pore protein</fullName>
    </recommendedName>
</protein>
<keyword evidence="4" id="KW-0472">Membrane</keyword>
<keyword evidence="4" id="KW-0509">mRNA transport</keyword>
<dbReference type="FunCoup" id="A8Q0I3">
    <property type="interactions" value="864"/>
</dbReference>
<dbReference type="PANTHER" id="PTHR11225:SF4">
    <property type="entry name" value="NUCLEAR PORE COMPLEX PROTEIN NUP93"/>
    <property type="match status" value="1"/>
</dbReference>
<keyword evidence="4" id="KW-0906">Nuclear pore complex</keyword>
<dbReference type="GO" id="GO:0005643">
    <property type="term" value="C:nuclear pore"/>
    <property type="evidence" value="ECO:0007669"/>
    <property type="project" value="UniProtKB-SubCell"/>
</dbReference>
<dbReference type="OMA" id="LLMCGQF"/>
<dbReference type="GO" id="GO:0006606">
    <property type="term" value="P:protein import into nucleus"/>
    <property type="evidence" value="ECO:0007669"/>
    <property type="project" value="TreeGrafter"/>
</dbReference>
<dbReference type="GO" id="GO:0016973">
    <property type="term" value="P:poly(A)+ mRNA export from nucleus"/>
    <property type="evidence" value="ECO:0007669"/>
    <property type="project" value="TreeGrafter"/>
</dbReference>
<name>A8Q0I3_MALGO</name>
<dbReference type="Proteomes" id="UP000008837">
    <property type="component" value="Unassembled WGS sequence"/>
</dbReference>
<keyword evidence="4" id="KW-0653">Protein transport</keyword>
<dbReference type="InParanoid" id="A8Q0I3"/>
<reference evidence="6 7" key="1">
    <citation type="journal article" date="2007" name="Proc. Natl. Acad. Sci. U.S.A.">
        <title>Dandruff-associated Malassezia genomes reveal convergent and divergent virulence traits shared with plant and human fungal pathogens.</title>
        <authorList>
            <person name="Xu J."/>
            <person name="Saunders C.W."/>
            <person name="Hu P."/>
            <person name="Grant R.A."/>
            <person name="Boekhout T."/>
            <person name="Kuramae E.E."/>
            <person name="Kronstad J.W."/>
            <person name="Deangelis Y.M."/>
            <person name="Reeder N.L."/>
            <person name="Johnstone K.R."/>
            <person name="Leland M."/>
            <person name="Fieno A.M."/>
            <person name="Begley W.M."/>
            <person name="Sun Y."/>
            <person name="Lacey M.P."/>
            <person name="Chaudhary T."/>
            <person name="Keough T."/>
            <person name="Chu L."/>
            <person name="Sears R."/>
            <person name="Yuan B."/>
            <person name="Dawson T.L.Jr."/>
        </authorList>
    </citation>
    <scope>NUCLEOTIDE SEQUENCE [LARGE SCALE GENOMIC DNA]</scope>
    <source>
        <strain evidence="7">ATCC MYA-4612 / CBS 7966</strain>
    </source>
</reference>
<evidence type="ECO:0000256" key="1">
    <source>
        <dbReference type="ARBA" id="ARBA00004259"/>
    </source>
</evidence>
<feature type="region of interest" description="Disordered" evidence="5">
    <location>
        <begin position="183"/>
        <end position="203"/>
    </location>
</feature>
<comment type="similarity">
    <text evidence="2 4">Belongs to the nucleoporin interacting component (NIC) family.</text>
</comment>
<evidence type="ECO:0000256" key="5">
    <source>
        <dbReference type="SAM" id="MobiDB-lite"/>
    </source>
</evidence>
<dbReference type="OrthoDB" id="1918363at2759"/>
<evidence type="ECO:0000256" key="3">
    <source>
        <dbReference type="ARBA" id="ARBA00023242"/>
    </source>
</evidence>
<comment type="caution">
    <text evidence="6">The sequence shown here is derived from an EMBL/GenBank/DDBJ whole genome shotgun (WGS) entry which is preliminary data.</text>
</comment>
<dbReference type="EMBL" id="AAYY01000006">
    <property type="protein sequence ID" value="EDP43824.1"/>
    <property type="molecule type" value="Genomic_DNA"/>
</dbReference>
<keyword evidence="4" id="KW-0811">Translocation</keyword>
<dbReference type="InterPro" id="IPR007231">
    <property type="entry name" value="Nucleoporin_int_Nup93/Nic96"/>
</dbReference>
<keyword evidence="7" id="KW-1185">Reference proteome</keyword>
<keyword evidence="3 4" id="KW-0539">Nucleus</keyword>
<comment type="subcellular location">
    <subcellularLocation>
        <location evidence="1">Nucleus envelope</location>
    </subcellularLocation>
    <subcellularLocation>
        <location evidence="4">Nucleus</location>
        <location evidence="4">Nuclear pore complex</location>
    </subcellularLocation>
</comment>
<dbReference type="Pfam" id="PF04097">
    <property type="entry name" value="Nic96"/>
    <property type="match status" value="1"/>
</dbReference>
<dbReference type="GeneID" id="5855345"/>
<dbReference type="KEGG" id="mgl:MGL_2037"/>
<evidence type="ECO:0000313" key="6">
    <source>
        <dbReference type="EMBL" id="EDP43824.1"/>
    </source>
</evidence>
<dbReference type="RefSeq" id="XP_001731038.1">
    <property type="nucleotide sequence ID" value="XM_001730986.1"/>
</dbReference>
<dbReference type="VEuPathDB" id="FungiDB:MGL_2037"/>
<keyword evidence="4" id="KW-0813">Transport</keyword>
<dbReference type="AlphaFoldDB" id="A8Q0I3"/>
<accession>A8Q0I3</accession>
<organism evidence="6 7">
    <name type="scientific">Malassezia globosa (strain ATCC MYA-4612 / CBS 7966)</name>
    <name type="common">Dandruff-associated fungus</name>
    <dbReference type="NCBI Taxonomy" id="425265"/>
    <lineage>
        <taxon>Eukaryota</taxon>
        <taxon>Fungi</taxon>
        <taxon>Dikarya</taxon>
        <taxon>Basidiomycota</taxon>
        <taxon>Ustilaginomycotina</taxon>
        <taxon>Malasseziomycetes</taxon>
        <taxon>Malasseziales</taxon>
        <taxon>Malasseziaceae</taxon>
        <taxon>Malassezia</taxon>
    </lineage>
</organism>
<sequence length="918" mass="102959">MEGLPTSLGASSTLPSMSLSDILQQSRKLTNQLGRDSDLPAIQLGIDQIESQSRKLVSKSVRSGNPSADARAHYLLASGGIDATQLSNAIQQTNIANTFEPLQPVFDTDMEGFLRHEHEQVILSMIEEGRRDAQDDFQQGLSRSLHSDWQSRKQRILEELGQHRTSDEANISLRRSTLGMSASMTDAPMTPAASRGTSDASVMQHSRTIRYDTVMARLNRARLDGTTMPLIHALMETVESFTQDPARKRALLDAWVALKHMVHESQADAIPTPVRAREYAPVYMDVDAFQCTPAGTALREKWVRGARAFLEAQFAEYVEQVIASNPLKAQRGGVPSARATAAAFLRVQLRTAEGAWPTGLSRPLDAHTHVPLWALVYHLVRMGHTSEALTCVQDNEDALQVSDSSFLAFFKAWADDAQRQLPRSMRDHWMGEYVTRFRNMAPEDPYRYALYRLMGRFDVTKKFPAPLVMSTENWLWLQLCLVSESAAAAEPADVQAPTLQTYTLHDLANKLEKYGEAHFDPKGHRPLHYFQLLVLVGRFENAIAFLHSRAAYQVDAIHFAIALTYYGLLRVSRASQAPSFDYLTTIDHVAYLDLAKMLRRFIGSTFAQASRRDALAYMSVLCLNADCAPPIGAEQVERCHELVQALLLESPASAYAELLGDIKSDDIRAPGLIEQQGPLLHLTDRATLLHDVLLPAAEQCVREQRMTDAILLYNYAQERDTVMSVLNRELSTTLMEPADLSDWSLPVEEGMVPLTSSAHIVTLARAVLANYEQQGHTSAQMQVCHTLLDLKRAASLYRAEQLPAALQVLETLRLLPLDAESRKDVMSITRKAEEFKAYDDTITKNFSDIVLMAMNLLYKLHQTLKDSMDRTNSTVLFEYQSQARALMMWAGMLRFRMSNETYCQLTRLDVYVRGYTQG</sequence>
<gene>
    <name evidence="6" type="ORF">MGL_2037</name>
</gene>
<proteinExistence type="inferred from homology"/>
<dbReference type="PANTHER" id="PTHR11225">
    <property type="entry name" value="NUCLEAR PORE COMPLEX PROTEIN NUP93 NUCLEOPORIN NUP93 DEAD EYE PROTEIN"/>
    <property type="match status" value="1"/>
</dbReference>
<evidence type="ECO:0000313" key="7">
    <source>
        <dbReference type="Proteomes" id="UP000008837"/>
    </source>
</evidence>